<dbReference type="EMBL" id="MT142580">
    <property type="protein sequence ID" value="QJA85523.1"/>
    <property type="molecule type" value="Genomic_DNA"/>
</dbReference>
<dbReference type="EMBL" id="MT142505">
    <property type="protein sequence ID" value="QJA83171.1"/>
    <property type="molecule type" value="Genomic_DNA"/>
</dbReference>
<evidence type="ECO:0000313" key="2">
    <source>
        <dbReference type="EMBL" id="QJA83171.1"/>
    </source>
</evidence>
<feature type="region of interest" description="Disordered" evidence="1">
    <location>
        <begin position="31"/>
        <end position="51"/>
    </location>
</feature>
<reference evidence="3" key="1">
    <citation type="submission" date="2020-03" db="EMBL/GenBank/DDBJ databases">
        <title>The deep terrestrial virosphere.</title>
        <authorList>
            <person name="Holmfeldt K."/>
            <person name="Nilsson E."/>
            <person name="Simone D."/>
            <person name="Lopez-Fernandez M."/>
            <person name="Wu X."/>
            <person name="de Brujin I."/>
            <person name="Lundin D."/>
            <person name="Andersson A."/>
            <person name="Bertilsson S."/>
            <person name="Dopson M."/>
        </authorList>
    </citation>
    <scope>NUCLEOTIDE SEQUENCE</scope>
    <source>
        <strain evidence="2">MM415A00306</strain>
        <strain evidence="3">MM415B02208</strain>
    </source>
</reference>
<evidence type="ECO:0000313" key="3">
    <source>
        <dbReference type="EMBL" id="QJA85523.1"/>
    </source>
</evidence>
<evidence type="ECO:0000256" key="1">
    <source>
        <dbReference type="SAM" id="MobiDB-lite"/>
    </source>
</evidence>
<organism evidence="3">
    <name type="scientific">viral metagenome</name>
    <dbReference type="NCBI Taxonomy" id="1070528"/>
    <lineage>
        <taxon>unclassified sequences</taxon>
        <taxon>metagenomes</taxon>
        <taxon>organismal metagenomes</taxon>
    </lineage>
</organism>
<protein>
    <submittedName>
        <fullName evidence="3">Uncharacterized protein</fullName>
    </submittedName>
</protein>
<accession>A0A6M3KTS7</accession>
<name>A0A6M3KTS7_9ZZZZ</name>
<sequence>MDLSIIGEYGALGGLLIIVWKGMEMVTTIFHETRQSNGKPKDPSSDKMKSPYTYDGQMAMTIKGLHQSLDLFVENQGKLVLGQSKIVEAIQETGRNMVKSIVDHNDNTERMAREINRVTRETATTSD</sequence>
<dbReference type="AlphaFoldDB" id="A0A6M3KTS7"/>
<gene>
    <name evidence="2" type="ORF">MM415A00306_0007</name>
    <name evidence="3" type="ORF">MM415B02208_0003</name>
</gene>
<feature type="compositionally biased region" description="Basic and acidic residues" evidence="1">
    <location>
        <begin position="31"/>
        <end position="49"/>
    </location>
</feature>
<proteinExistence type="predicted"/>